<dbReference type="GeneID" id="8853033"/>
<protein>
    <submittedName>
        <fullName evidence="1">Predicted protein</fullName>
    </submittedName>
</protein>
<reference evidence="1 2" key="1">
    <citation type="journal article" date="2010" name="Cell">
        <title>The genome of Naegleria gruberi illuminates early eukaryotic versatility.</title>
        <authorList>
            <person name="Fritz-Laylin L.K."/>
            <person name="Prochnik S.E."/>
            <person name="Ginger M.L."/>
            <person name="Dacks J.B."/>
            <person name="Carpenter M.L."/>
            <person name="Field M.C."/>
            <person name="Kuo A."/>
            <person name="Paredez A."/>
            <person name="Chapman J."/>
            <person name="Pham J."/>
            <person name="Shu S."/>
            <person name="Neupane R."/>
            <person name="Cipriano M."/>
            <person name="Mancuso J."/>
            <person name="Tu H."/>
            <person name="Salamov A."/>
            <person name="Lindquist E."/>
            <person name="Shapiro H."/>
            <person name="Lucas S."/>
            <person name="Grigoriev I.V."/>
            <person name="Cande W.Z."/>
            <person name="Fulton C."/>
            <person name="Rokhsar D.S."/>
            <person name="Dawson S.C."/>
        </authorList>
    </citation>
    <scope>NUCLEOTIDE SEQUENCE [LARGE SCALE GENOMIC DNA]</scope>
    <source>
        <strain evidence="1 2">NEG-M</strain>
    </source>
</reference>
<dbReference type="KEGG" id="ngr:NAEGRDRAFT_67016"/>
<evidence type="ECO:0000313" key="2">
    <source>
        <dbReference type="Proteomes" id="UP000006671"/>
    </source>
</evidence>
<gene>
    <name evidence="1" type="ORF">NAEGRDRAFT_67016</name>
</gene>
<proteinExistence type="predicted"/>
<accession>D2VDR8</accession>
<evidence type="ECO:0000313" key="1">
    <source>
        <dbReference type="EMBL" id="EFC44947.1"/>
    </source>
</evidence>
<dbReference type="RefSeq" id="XP_002677691.1">
    <property type="nucleotide sequence ID" value="XM_002677645.1"/>
</dbReference>
<sequence>MKNCKLTPELICEEFEGLLQPERILNVYVYGSRLYGKSADNDYYTINQDSDFDIMLVYDFDNFQAPQKLTFLSNQKENRNSEFFQLEIPLWMKRRESLIENSVENSNNASENLNEIEKFTPHMERQTLENGEIIYNFKQKQFGVDMCIYTREQFLNQLKKHQFSELLGLFLERSDEDYHSFILKKTVDFSEEFEKSGVGIQLSKLRASLSQSASMVWKCCRSMMEHRLDLDPPEVEVFKGKKTLIHTLRVYHYGIQIAKFGKIVDWHECDKYYDAIFKHPEKLDLPYMMNLEIFVQKMRH</sequence>
<keyword evidence="2" id="KW-1185">Reference proteome</keyword>
<dbReference type="OMA" id="YHYGIQI"/>
<dbReference type="InParanoid" id="D2VDR8"/>
<dbReference type="VEuPathDB" id="AmoebaDB:NAEGRDRAFT_67016"/>
<dbReference type="OrthoDB" id="10259366at2759"/>
<dbReference type="Proteomes" id="UP000006671">
    <property type="component" value="Unassembled WGS sequence"/>
</dbReference>
<name>D2VDR8_NAEGR</name>
<dbReference type="AlphaFoldDB" id="D2VDR8"/>
<organism evidence="2">
    <name type="scientific">Naegleria gruberi</name>
    <name type="common">Amoeba</name>
    <dbReference type="NCBI Taxonomy" id="5762"/>
    <lineage>
        <taxon>Eukaryota</taxon>
        <taxon>Discoba</taxon>
        <taxon>Heterolobosea</taxon>
        <taxon>Tetramitia</taxon>
        <taxon>Eutetramitia</taxon>
        <taxon>Vahlkampfiidae</taxon>
        <taxon>Naegleria</taxon>
    </lineage>
</organism>
<dbReference type="EMBL" id="GG738865">
    <property type="protein sequence ID" value="EFC44947.1"/>
    <property type="molecule type" value="Genomic_DNA"/>
</dbReference>